<accession>A0ABQ3YG20</accession>
<keyword evidence="1" id="KW-1133">Transmembrane helix</keyword>
<proteinExistence type="predicted"/>
<name>A0ABQ3YG20_9ACTN</name>
<dbReference type="RefSeq" id="WP_203774482.1">
    <property type="nucleotide sequence ID" value="NZ_BAAABO010000003.1"/>
</dbReference>
<dbReference type="SUPFAM" id="SSF50969">
    <property type="entry name" value="YVTN repeat-like/Quinoprotein amine dehydrogenase"/>
    <property type="match status" value="1"/>
</dbReference>
<keyword evidence="1" id="KW-0812">Transmembrane</keyword>
<evidence type="ECO:0008006" key="4">
    <source>
        <dbReference type="Google" id="ProtNLM"/>
    </source>
</evidence>
<dbReference type="InterPro" id="IPR011044">
    <property type="entry name" value="Quino_amine_DH_bsu"/>
</dbReference>
<dbReference type="Gene3D" id="2.130.10.10">
    <property type="entry name" value="YVTN repeat-like/Quinoprotein amine dehydrogenase"/>
    <property type="match status" value="1"/>
</dbReference>
<dbReference type="EMBL" id="BOMI01000155">
    <property type="protein sequence ID" value="GID78952.1"/>
    <property type="molecule type" value="Genomic_DNA"/>
</dbReference>
<reference evidence="2 3" key="1">
    <citation type="submission" date="2021-01" db="EMBL/GenBank/DDBJ databases">
        <title>Whole genome shotgun sequence of Actinoplanes deccanensis NBRC 13994.</title>
        <authorList>
            <person name="Komaki H."/>
            <person name="Tamura T."/>
        </authorList>
    </citation>
    <scope>NUCLEOTIDE SEQUENCE [LARGE SCALE GENOMIC DNA]</scope>
    <source>
        <strain evidence="2 3">NBRC 13994</strain>
    </source>
</reference>
<evidence type="ECO:0000313" key="3">
    <source>
        <dbReference type="Proteomes" id="UP000609879"/>
    </source>
</evidence>
<evidence type="ECO:0000313" key="2">
    <source>
        <dbReference type="EMBL" id="GID78952.1"/>
    </source>
</evidence>
<organism evidence="2 3">
    <name type="scientific">Paractinoplanes deccanensis</name>
    <dbReference type="NCBI Taxonomy" id="113561"/>
    <lineage>
        <taxon>Bacteria</taxon>
        <taxon>Bacillati</taxon>
        <taxon>Actinomycetota</taxon>
        <taxon>Actinomycetes</taxon>
        <taxon>Micromonosporales</taxon>
        <taxon>Micromonosporaceae</taxon>
        <taxon>Paractinoplanes</taxon>
    </lineage>
</organism>
<comment type="caution">
    <text evidence="2">The sequence shown here is derived from an EMBL/GenBank/DDBJ whole genome shotgun (WGS) entry which is preliminary data.</text>
</comment>
<evidence type="ECO:0000256" key="1">
    <source>
        <dbReference type="SAM" id="Phobius"/>
    </source>
</evidence>
<dbReference type="Proteomes" id="UP000609879">
    <property type="component" value="Unassembled WGS sequence"/>
</dbReference>
<protein>
    <recommendedName>
        <fullName evidence="4">WD40 repeat domain-containing protein</fullName>
    </recommendedName>
</protein>
<feature type="transmembrane region" description="Helical" evidence="1">
    <location>
        <begin position="41"/>
        <end position="60"/>
    </location>
</feature>
<keyword evidence="3" id="KW-1185">Reference proteome</keyword>
<sequence length="370" mass="39011">MSLEEGVRAAVHDLATSAPVPVDLAGAARVRGRKIRRRRRAGMAAAAMALVAVAVTPYAIGKRHEAQPAPVGPTPVPSVATTASVRQTAAAKDWAKAPLRLPGGAIMTALTRRDVGAEKSPARTLQSGNVVLDRATGRYVALRGDYYTVWGAPKVNQGVVSDGGNGLGILHADGGIRWVRIGYTLEPQWSPDGTRLLVSTLQGYAVIDAATGRVTRHAVPGAMAACPDECLFTWLPDGKRVAIARRDLTAAQSEAAADTIREVTVYDSATAKVVRTLPVPGVPISGAAWSPDGRRVLVQAAELGGRGRRLVDTTTGKIIKEIPYENARFLAGGQILGLSDELATLYDADGTVVEVMTLPRDFKYRVVSAS</sequence>
<keyword evidence="1" id="KW-0472">Membrane</keyword>
<gene>
    <name evidence="2" type="ORF">Ade02nite_75930</name>
</gene>
<dbReference type="InterPro" id="IPR015943">
    <property type="entry name" value="WD40/YVTN_repeat-like_dom_sf"/>
</dbReference>